<dbReference type="PANTHER" id="PTHR48080:SF3">
    <property type="entry name" value="ENOLASE SUPERFAMILY MEMBER DDB_G0284701"/>
    <property type="match status" value="1"/>
</dbReference>
<comment type="similarity">
    <text evidence="1">Belongs to the mandelate racemase/muconate lactonizing enzyme family.</text>
</comment>
<dbReference type="GeneID" id="68097170"/>
<dbReference type="InterPro" id="IPR029065">
    <property type="entry name" value="Enolase_C-like"/>
</dbReference>
<dbReference type="Proteomes" id="UP000816034">
    <property type="component" value="Unassembled WGS sequence"/>
</dbReference>
<dbReference type="Gene3D" id="3.20.20.120">
    <property type="entry name" value="Enolase-like C-terminal domain"/>
    <property type="match status" value="1"/>
</dbReference>
<reference evidence="4 5" key="1">
    <citation type="journal article" date="2018" name="BMC Genomics">
        <title>The genome of Naegleria lovaniensis, the basis for a comparative approach to unravel pathogenicity factors of the human pathogenic amoeba N. fowleri.</title>
        <authorList>
            <person name="Liechti N."/>
            <person name="Schurch N."/>
            <person name="Bruggmann R."/>
            <person name="Wittwer M."/>
        </authorList>
    </citation>
    <scope>NUCLEOTIDE SEQUENCE [LARGE SCALE GENOMIC DNA]</scope>
    <source>
        <strain evidence="4 5">ATCC 30569</strain>
    </source>
</reference>
<evidence type="ECO:0000256" key="2">
    <source>
        <dbReference type="ARBA" id="ARBA00022723"/>
    </source>
</evidence>
<evidence type="ECO:0000313" key="5">
    <source>
        <dbReference type="Proteomes" id="UP000816034"/>
    </source>
</evidence>
<dbReference type="InterPro" id="IPR034593">
    <property type="entry name" value="DgoD-like"/>
</dbReference>
<comment type="caution">
    <text evidence="4">The sequence shown here is derived from an EMBL/GenBank/DDBJ whole genome shotgun (WGS) entry which is preliminary data.</text>
</comment>
<evidence type="ECO:0000259" key="3">
    <source>
        <dbReference type="Pfam" id="PF13378"/>
    </source>
</evidence>
<dbReference type="PANTHER" id="PTHR48080">
    <property type="entry name" value="D-GALACTONATE DEHYDRATASE-RELATED"/>
    <property type="match status" value="1"/>
</dbReference>
<dbReference type="Pfam" id="PF13378">
    <property type="entry name" value="MR_MLE_C"/>
    <property type="match status" value="1"/>
</dbReference>
<protein>
    <recommendedName>
        <fullName evidence="3">Enolase C-terminal domain-containing protein</fullName>
    </recommendedName>
</protein>
<dbReference type="InterPro" id="IPR029017">
    <property type="entry name" value="Enolase-like_N"/>
</dbReference>
<dbReference type="InterPro" id="IPR036849">
    <property type="entry name" value="Enolase-like_C_sf"/>
</dbReference>
<organism evidence="4 5">
    <name type="scientific">Naegleria lovaniensis</name>
    <name type="common">Amoeba</name>
    <dbReference type="NCBI Taxonomy" id="51637"/>
    <lineage>
        <taxon>Eukaryota</taxon>
        <taxon>Discoba</taxon>
        <taxon>Heterolobosea</taxon>
        <taxon>Tetramitia</taxon>
        <taxon>Eutetramitia</taxon>
        <taxon>Vahlkampfiidae</taxon>
        <taxon>Naegleria</taxon>
    </lineage>
</organism>
<name>A0AA88GS00_NAELO</name>
<evidence type="ECO:0000256" key="1">
    <source>
        <dbReference type="ARBA" id="ARBA00008031"/>
    </source>
</evidence>
<dbReference type="SUPFAM" id="SSF51604">
    <property type="entry name" value="Enolase C-terminal domain-like"/>
    <property type="match status" value="1"/>
</dbReference>
<gene>
    <name evidence="4" type="ORF">C9374_004715</name>
</gene>
<dbReference type="RefSeq" id="XP_044549057.1">
    <property type="nucleotide sequence ID" value="XM_044694385.1"/>
</dbReference>
<dbReference type="EMBL" id="PYSW02000021">
    <property type="protein sequence ID" value="KAG2383378.1"/>
    <property type="molecule type" value="Genomic_DNA"/>
</dbReference>
<proteinExistence type="inferred from homology"/>
<evidence type="ECO:0000313" key="4">
    <source>
        <dbReference type="EMBL" id="KAG2383378.1"/>
    </source>
</evidence>
<keyword evidence="2" id="KW-0479">Metal-binding</keyword>
<sequence length="528" mass="59554">MPSLIPAFSCSFDVTKNLQITLQLLEYHLELRSAFGTSHSSTTHRKNALIKISIHYDHEIIINNNYSATSQQSLPPSSSLLLFEGFGECGLPPKKPNCYLADFDDIKCYFEQYCKHVERDIKSDKIQTLFNLDSKFTQEKDHLLSQMFDECFTETCGGSQDQYFSTLKQELSKLSTATHCEDVASTTCATQRTEVLVTPLVLLHALDKNEYVDQYGKPHPEFEHCAQCVIEMAILDLWSKIVSKPLHAVIGIPAPVGKFSFYTAALNEDIQEIVKTAKLGLSKTKHLKIKLDSNIDKGILIVKTLLDTYEKEYGVSGDMTATKWSIDANAAWTPELSIEFLHRVKKEVPCFIPYFYMLEQPFPISLDSYTDHDELSIIKNKWIQVKQEYENEGILIFADESVNTFENIPVICPFIHGINIKLEKAGGIRGALKTARIAQSQYHLKLWFGCMVSSRLSCTCSSHLMALSEIGGDLDGDLLVTESSQAFENGFTWRNDMTLNTGSMYIGPQHGEIILQSNQMGIGVERKF</sequence>
<feature type="domain" description="Enolase C-terminal" evidence="3">
    <location>
        <begin position="323"/>
        <end position="467"/>
    </location>
</feature>
<dbReference type="AlphaFoldDB" id="A0AA88GS00"/>
<dbReference type="GO" id="GO:0046872">
    <property type="term" value="F:metal ion binding"/>
    <property type="evidence" value="ECO:0007669"/>
    <property type="project" value="UniProtKB-KW"/>
</dbReference>
<keyword evidence="5" id="KW-1185">Reference proteome</keyword>
<accession>A0AA88GS00</accession>
<dbReference type="Gene3D" id="3.30.390.10">
    <property type="entry name" value="Enolase-like, N-terminal domain"/>
    <property type="match status" value="2"/>
</dbReference>